<name>A0A1G4KD83_9SACH</name>
<dbReference type="InterPro" id="IPR036047">
    <property type="entry name" value="F-box-like_dom_sf"/>
</dbReference>
<dbReference type="SMART" id="SM00367">
    <property type="entry name" value="LRR_CC"/>
    <property type="match status" value="9"/>
</dbReference>
<dbReference type="InterPro" id="IPR032675">
    <property type="entry name" value="LRR_dom_sf"/>
</dbReference>
<dbReference type="PROSITE" id="PS50181">
    <property type="entry name" value="FBOX"/>
    <property type="match status" value="1"/>
</dbReference>
<dbReference type="GO" id="GO:0005737">
    <property type="term" value="C:cytoplasm"/>
    <property type="evidence" value="ECO:0007669"/>
    <property type="project" value="TreeGrafter"/>
</dbReference>
<evidence type="ECO:0000313" key="4">
    <source>
        <dbReference type="EMBL" id="SCV02486.1"/>
    </source>
</evidence>
<organism evidence="4 5">
    <name type="scientific">Lachancea meyersii CBS 8951</name>
    <dbReference type="NCBI Taxonomy" id="1266667"/>
    <lineage>
        <taxon>Eukaryota</taxon>
        <taxon>Fungi</taxon>
        <taxon>Dikarya</taxon>
        <taxon>Ascomycota</taxon>
        <taxon>Saccharomycotina</taxon>
        <taxon>Saccharomycetes</taxon>
        <taxon>Saccharomycetales</taxon>
        <taxon>Saccharomycetaceae</taxon>
        <taxon>Lachancea</taxon>
    </lineage>
</organism>
<evidence type="ECO:0000256" key="2">
    <source>
        <dbReference type="SAM" id="MobiDB-lite"/>
    </source>
</evidence>
<proteinExistence type="predicted"/>
<feature type="compositionally biased region" description="Polar residues" evidence="2">
    <location>
        <begin position="56"/>
        <end position="65"/>
    </location>
</feature>
<reference evidence="5" key="1">
    <citation type="submission" date="2016-03" db="EMBL/GenBank/DDBJ databases">
        <authorList>
            <person name="Devillers Hugo."/>
        </authorList>
    </citation>
    <scope>NUCLEOTIDE SEQUENCE [LARGE SCALE GENOMIC DNA]</scope>
</reference>
<keyword evidence="1" id="KW-0833">Ubl conjugation pathway</keyword>
<feature type="compositionally biased region" description="Basic and acidic residues" evidence="2">
    <location>
        <begin position="23"/>
        <end position="37"/>
    </location>
</feature>
<feature type="domain" description="F-box" evidence="3">
    <location>
        <begin position="310"/>
        <end position="357"/>
    </location>
</feature>
<accession>A0A1G4KD83</accession>
<dbReference type="Proteomes" id="UP000191144">
    <property type="component" value="Chromosome H"/>
</dbReference>
<evidence type="ECO:0000259" key="3">
    <source>
        <dbReference type="PROSITE" id="PS50181"/>
    </source>
</evidence>
<dbReference type="SUPFAM" id="SSF81383">
    <property type="entry name" value="F-box domain"/>
    <property type="match status" value="1"/>
</dbReference>
<dbReference type="InterPro" id="IPR001810">
    <property type="entry name" value="F-box_dom"/>
</dbReference>
<feature type="compositionally biased region" description="Acidic residues" evidence="2">
    <location>
        <begin position="72"/>
        <end position="107"/>
    </location>
</feature>
<feature type="region of interest" description="Disordered" evidence="2">
    <location>
        <begin position="1045"/>
        <end position="1070"/>
    </location>
</feature>
<dbReference type="CDD" id="cd09917">
    <property type="entry name" value="F-box_SF"/>
    <property type="match status" value="1"/>
</dbReference>
<dbReference type="OrthoDB" id="10257471at2759"/>
<evidence type="ECO:0000313" key="5">
    <source>
        <dbReference type="Proteomes" id="UP000191144"/>
    </source>
</evidence>
<evidence type="ECO:0000256" key="1">
    <source>
        <dbReference type="ARBA" id="ARBA00022786"/>
    </source>
</evidence>
<dbReference type="SUPFAM" id="SSF52047">
    <property type="entry name" value="RNI-like"/>
    <property type="match status" value="1"/>
</dbReference>
<dbReference type="Gene3D" id="3.80.10.10">
    <property type="entry name" value="Ribonuclease Inhibitor"/>
    <property type="match status" value="3"/>
</dbReference>
<dbReference type="InterPro" id="IPR050648">
    <property type="entry name" value="F-box_LRR-repeat"/>
</dbReference>
<dbReference type="EMBL" id="LT598480">
    <property type="protein sequence ID" value="SCV02486.1"/>
    <property type="molecule type" value="Genomic_DNA"/>
</dbReference>
<dbReference type="Pfam" id="PF25372">
    <property type="entry name" value="DUF7885"/>
    <property type="match status" value="1"/>
</dbReference>
<dbReference type="PANTHER" id="PTHR13382:SF67">
    <property type="entry name" value="SCF E3 UBIQUITIN LIGASE COMPLEX F-BOX PROTEIN POF2"/>
    <property type="match status" value="1"/>
</dbReference>
<keyword evidence="5" id="KW-1185">Reference proteome</keyword>
<protein>
    <submittedName>
        <fullName evidence="4">LAME_0H01618g1_1</fullName>
    </submittedName>
</protein>
<dbReference type="SMART" id="SM00256">
    <property type="entry name" value="FBOX"/>
    <property type="match status" value="1"/>
</dbReference>
<feature type="compositionally biased region" description="Polar residues" evidence="2">
    <location>
        <begin position="118"/>
        <end position="129"/>
    </location>
</feature>
<dbReference type="Pfam" id="PF12937">
    <property type="entry name" value="F-box-like"/>
    <property type="match status" value="1"/>
</dbReference>
<dbReference type="InterPro" id="IPR057207">
    <property type="entry name" value="FBXL15_LRR"/>
</dbReference>
<gene>
    <name evidence="4" type="ORF">LAME_0H01618G</name>
</gene>
<dbReference type="InterPro" id="IPR006553">
    <property type="entry name" value="Leu-rich_rpt_Cys-con_subtyp"/>
</dbReference>
<sequence>MSSGLPASWFTAQLPVRGGTSLQDRDRINQEHRERNMRITRATQNEIALRDIFQVDNEQQTSGRSGRQEIGGNEDEEDGIVEGEEEDQDDGEDEDDEEDKDEDEDEENRDKSPIVAESSVQISPNNCASTDEDVAMSETEEVVNTALIQRFEEQAHEKLNECVRVIEARRDALLQSFESDNVLLQQIQHSSNHDTTDPDFISSINRLQRIRLRAIEMETLQLQRVELYFKNKMSEFRSLVRNYLMAQTRGEYVENPLKLSRSMFKDLNPQLASGMKLALAGKDENPHQLDIVGLRERLLYPLHQPPAKRRFPLRKLPAEILSMVLDRLSQKSEVVKLMTVCKFWAEIIVKLLYYRPHINKKSQLEHFMTTMQRPAYQTTFNYRAMVKRLNFSFVGDYMTDEQLIHFVGCPNLERLTLVFCKNITSSSISLVLQGCKYLQSVDITGIKEVSDSIFNTLAYQCQRVQGFYVPQARDVSFSALHTFITHAPLLKRVKITANLNMNDELVTLLATLCPLLVEVDITLSPNVHDQSLVTLFCQLTQLREFRVTHNPNVTDKFLKQLSLQVEHLPALRLIDLCDCENITDKSVERLVTLAPKLRNVFFGKCSRITDSSLIHLARLGKNLQTVHFGHCFNLTDSGVRILIQSCPRIQYVDFACCTNLTNRTLYELADLTKLKRIGLVKCSQMTDEGLLNMMALRGRNDTLERVHLSYCSNLTIYPIYELLMACPKLSHLSLTAVPSFLRSDITAFCRAAPSDFSDNQRQIFCVFSGKGVHKLRHYLMSLTVPTNGPQTNVREVLTNFIVLKSLIKEGEDLEAGMRRVASELNQETPAILAATHSLTPLNAMNNNDFAFQNINFERLEDVFFSLQRVPQDRILDEHDVDRLFPLIDEEFCEDPDAEQFSGVDGCVAPEASEDLNSELAQMVRKFHDLQERVCDFEVNVASMVRVQFQFAGALLNEMTHIYFQMVDLNRCISQIQSRVYEMGDDRDLKGLTIWRIIWQEKFDHMLEKYELTTVVLRLYLRDNVAALTRQRELFLTRQRVPIENLNGARGGESGSPPLDTNGWNADQADRNNPWRRLEIRNEMRMVQFGLQGVPVPPNGLPPIQTFFANDMAPMDTSQDEDEYLEDA</sequence>
<dbReference type="PANTHER" id="PTHR13382">
    <property type="entry name" value="MITOCHONDRIAL ATP SYNTHASE COUPLING FACTOR B"/>
    <property type="match status" value="1"/>
</dbReference>
<dbReference type="AlphaFoldDB" id="A0A1G4KD83"/>
<feature type="region of interest" description="Disordered" evidence="2">
    <location>
        <begin position="1"/>
        <end position="136"/>
    </location>
</feature>